<protein>
    <submittedName>
        <fullName evidence="4">Coat protein</fullName>
    </submittedName>
</protein>
<keyword evidence="3" id="KW-0946">Virion</keyword>
<dbReference type="InterPro" id="IPR015954">
    <property type="entry name" value="Phage_RNA-type_capsid"/>
</dbReference>
<evidence type="ECO:0000256" key="3">
    <source>
        <dbReference type="ARBA" id="ARBA00022844"/>
    </source>
</evidence>
<evidence type="ECO:0000256" key="1">
    <source>
        <dbReference type="ARBA" id="ARBA00004328"/>
    </source>
</evidence>
<keyword evidence="5" id="KW-1185">Reference proteome</keyword>
<organism evidence="4 5">
    <name type="scientific">ssRNA phage SRR6960799_12</name>
    <dbReference type="NCBI Taxonomy" id="2786568"/>
    <lineage>
        <taxon>Viruses</taxon>
        <taxon>Riboviria</taxon>
        <taxon>Orthornavirae</taxon>
        <taxon>Lenarviricota</taxon>
        <taxon>Leviviricetes</taxon>
        <taxon>Norzivirales</taxon>
        <taxon>Fiersviridae</taxon>
        <taxon>Kihryuvirus</taxon>
        <taxon>Kihryuvirus limihabitans</taxon>
    </lineage>
</organism>
<evidence type="ECO:0000313" key="5">
    <source>
        <dbReference type="Proteomes" id="UP000677105"/>
    </source>
</evidence>
<dbReference type="GeneID" id="80398472"/>
<keyword evidence="2 4" id="KW-0167">Capsid protein</keyword>
<dbReference type="Proteomes" id="UP000677105">
    <property type="component" value="Segment"/>
</dbReference>
<dbReference type="GO" id="GO:0019028">
    <property type="term" value="C:viral capsid"/>
    <property type="evidence" value="ECO:0007669"/>
    <property type="project" value="UniProtKB-KW"/>
</dbReference>
<proteinExistence type="predicted"/>
<dbReference type="Gene3D" id="3.30.380.10">
    <property type="entry name" value="MS2 Viral Coat Protein"/>
    <property type="match status" value="1"/>
</dbReference>
<name>A0A8S5L3D9_9VIRU</name>
<reference evidence="4" key="1">
    <citation type="submission" date="2020-09" db="EMBL/GenBank/DDBJ databases">
        <title>Leviviricetes taxonomy.</title>
        <authorList>
            <person name="Stockdale S.R."/>
            <person name="Callanan J."/>
            <person name="Adriaenssens E.M."/>
            <person name="Kuhn J.H."/>
            <person name="Rumnieks J."/>
            <person name="Shkoporov A."/>
            <person name="Draper L.A."/>
            <person name="Ross P."/>
            <person name="Hill C."/>
        </authorList>
    </citation>
    <scope>NUCLEOTIDE SEQUENCE</scope>
</reference>
<accession>A0A8S5L3D9</accession>
<sequence length="131" mass="14452">MAANAPVVLTDGTTPTPVNRTFTATSVEKDVAVYSNRAEPYISGRDLLTLRRKATQRVRTITGTITVPRVVTEVLNGVNVKKVESFAQLEVKVIVPVSWEKPLISVQLPMLADLVNEAVFKAIVEDDEFVW</sequence>
<dbReference type="RefSeq" id="YP_010769452.1">
    <property type="nucleotide sequence ID" value="NC_073979.1"/>
</dbReference>
<evidence type="ECO:0000256" key="2">
    <source>
        <dbReference type="ARBA" id="ARBA00022561"/>
    </source>
</evidence>
<dbReference type="EMBL" id="BK014061">
    <property type="protein sequence ID" value="DAD52294.1"/>
    <property type="molecule type" value="Genomic_RNA"/>
</dbReference>
<gene>
    <name evidence="4" type="primary">SRR6960799_12_2</name>
</gene>
<dbReference type="KEGG" id="vg:80398472"/>
<comment type="subcellular location">
    <subcellularLocation>
        <location evidence="1">Virion</location>
    </subcellularLocation>
</comment>
<evidence type="ECO:0000313" key="4">
    <source>
        <dbReference type="EMBL" id="DAD52294.1"/>
    </source>
</evidence>